<sequence length="73" mass="8785">KLNNQDKIRIWLVFFNDTSMWQVLLSQLGEYKPELNLPEWTQNLSGAKFELVKMKEFPGRKYMSVYLFEQIDP</sequence>
<evidence type="ECO:0000313" key="1">
    <source>
        <dbReference type="EMBL" id="GAG81066.1"/>
    </source>
</evidence>
<dbReference type="AlphaFoldDB" id="X1C9N7"/>
<proteinExistence type="predicted"/>
<accession>X1C9N7</accession>
<protein>
    <submittedName>
        <fullName evidence="1">Uncharacterized protein</fullName>
    </submittedName>
</protein>
<name>X1C9N7_9ZZZZ</name>
<gene>
    <name evidence="1" type="ORF">S01H4_35740</name>
</gene>
<comment type="caution">
    <text evidence="1">The sequence shown here is derived from an EMBL/GenBank/DDBJ whole genome shotgun (WGS) entry which is preliminary data.</text>
</comment>
<organism evidence="1">
    <name type="scientific">marine sediment metagenome</name>
    <dbReference type="NCBI Taxonomy" id="412755"/>
    <lineage>
        <taxon>unclassified sequences</taxon>
        <taxon>metagenomes</taxon>
        <taxon>ecological metagenomes</taxon>
    </lineage>
</organism>
<feature type="non-terminal residue" evidence="1">
    <location>
        <position position="1"/>
    </location>
</feature>
<reference evidence="1" key="1">
    <citation type="journal article" date="2014" name="Front. Microbiol.">
        <title>High frequency of phylogenetically diverse reductive dehalogenase-homologous genes in deep subseafloor sedimentary metagenomes.</title>
        <authorList>
            <person name="Kawai M."/>
            <person name="Futagami T."/>
            <person name="Toyoda A."/>
            <person name="Takaki Y."/>
            <person name="Nishi S."/>
            <person name="Hori S."/>
            <person name="Arai W."/>
            <person name="Tsubouchi T."/>
            <person name="Morono Y."/>
            <person name="Uchiyama I."/>
            <person name="Ito T."/>
            <person name="Fujiyama A."/>
            <person name="Inagaki F."/>
            <person name="Takami H."/>
        </authorList>
    </citation>
    <scope>NUCLEOTIDE SEQUENCE</scope>
    <source>
        <strain evidence="1">Expedition CK06-06</strain>
    </source>
</reference>
<dbReference type="EMBL" id="BART01019035">
    <property type="protein sequence ID" value="GAG81066.1"/>
    <property type="molecule type" value="Genomic_DNA"/>
</dbReference>